<feature type="transmembrane region" description="Helical" evidence="1">
    <location>
        <begin position="236"/>
        <end position="262"/>
    </location>
</feature>
<dbReference type="InterPro" id="IPR014574">
    <property type="entry name" value="UCP032908"/>
</dbReference>
<keyword evidence="5" id="KW-1185">Reference proteome</keyword>
<dbReference type="RefSeq" id="WP_106007539.1">
    <property type="nucleotide sequence ID" value="NZ_JALCPJ010000027.1"/>
</dbReference>
<evidence type="ECO:0000313" key="4">
    <source>
        <dbReference type="EMBL" id="PRR86837.1"/>
    </source>
</evidence>
<gene>
    <name evidence="4" type="ORF">CLLU_00030</name>
</gene>
<feature type="transmembrane region" description="Helical" evidence="1">
    <location>
        <begin position="141"/>
        <end position="161"/>
    </location>
</feature>
<feature type="transmembrane region" description="Helical" evidence="1">
    <location>
        <begin position="6"/>
        <end position="25"/>
    </location>
</feature>
<dbReference type="PANTHER" id="PTHR37810">
    <property type="entry name" value="IMMUNITY PROTEIN SDPI"/>
    <property type="match status" value="1"/>
</dbReference>
<dbReference type="Pfam" id="PF19124">
    <property type="entry name" value="DUF5808"/>
    <property type="match status" value="1"/>
</dbReference>
<dbReference type="AlphaFoldDB" id="A0A2T0BSI9"/>
<feature type="transmembrane region" description="Helical" evidence="1">
    <location>
        <begin position="268"/>
        <end position="289"/>
    </location>
</feature>
<dbReference type="PIRSF" id="PIRSF032908">
    <property type="entry name" value="UCP032908"/>
    <property type="match status" value="1"/>
</dbReference>
<dbReference type="GO" id="GO:0009636">
    <property type="term" value="P:response to toxic substance"/>
    <property type="evidence" value="ECO:0007669"/>
    <property type="project" value="TreeGrafter"/>
</dbReference>
<feature type="domain" description="DUF5808" evidence="3">
    <location>
        <begin position="331"/>
        <end position="355"/>
    </location>
</feature>
<name>A0A2T0BSI9_9CLOT</name>
<evidence type="ECO:0000256" key="1">
    <source>
        <dbReference type="SAM" id="Phobius"/>
    </source>
</evidence>
<comment type="caution">
    <text evidence="4">The sequence shown here is derived from an EMBL/GenBank/DDBJ whole genome shotgun (WGS) entry which is preliminary data.</text>
</comment>
<dbReference type="EMBL" id="PVXP01000001">
    <property type="protein sequence ID" value="PRR86837.1"/>
    <property type="molecule type" value="Genomic_DNA"/>
</dbReference>
<keyword evidence="1" id="KW-1133">Transmembrane helix</keyword>
<accession>A0A2T0BSI9</accession>
<organism evidence="4 5">
    <name type="scientific">Clostridium luticellarii</name>
    <dbReference type="NCBI Taxonomy" id="1691940"/>
    <lineage>
        <taxon>Bacteria</taxon>
        <taxon>Bacillati</taxon>
        <taxon>Bacillota</taxon>
        <taxon>Clostridia</taxon>
        <taxon>Eubacteriales</taxon>
        <taxon>Clostridiaceae</taxon>
        <taxon>Clostridium</taxon>
    </lineage>
</organism>
<dbReference type="Pfam" id="PF07853">
    <property type="entry name" value="DUF1648"/>
    <property type="match status" value="1"/>
</dbReference>
<feature type="transmembrane region" description="Helical" evidence="1">
    <location>
        <begin position="187"/>
        <end position="207"/>
    </location>
</feature>
<dbReference type="Proteomes" id="UP000237798">
    <property type="component" value="Unassembled WGS sequence"/>
</dbReference>
<evidence type="ECO:0008006" key="6">
    <source>
        <dbReference type="Google" id="ProtNLM"/>
    </source>
</evidence>
<protein>
    <recommendedName>
        <fullName evidence="6">DUF1648 domain-containing protein</fullName>
    </recommendedName>
</protein>
<reference evidence="4 5" key="1">
    <citation type="submission" date="2018-03" db="EMBL/GenBank/DDBJ databases">
        <title>Genome sequence of Clostridium luticellarii DSM 29923.</title>
        <authorList>
            <person name="Poehlein A."/>
            <person name="Daniel R."/>
        </authorList>
    </citation>
    <scope>NUCLEOTIDE SEQUENCE [LARGE SCALE GENOMIC DNA]</scope>
    <source>
        <strain evidence="4 5">DSM 29923</strain>
    </source>
</reference>
<feature type="transmembrane region" description="Helical" evidence="1">
    <location>
        <begin position="82"/>
        <end position="101"/>
    </location>
</feature>
<keyword evidence="1" id="KW-0812">Transmembrane</keyword>
<dbReference type="OrthoDB" id="9808690at2"/>
<feature type="transmembrane region" description="Helical" evidence="1">
    <location>
        <begin position="59"/>
        <end position="76"/>
    </location>
</feature>
<feature type="transmembrane region" description="Helical" evidence="1">
    <location>
        <begin position="356"/>
        <end position="376"/>
    </location>
</feature>
<evidence type="ECO:0000313" key="5">
    <source>
        <dbReference type="Proteomes" id="UP000237798"/>
    </source>
</evidence>
<proteinExistence type="predicted"/>
<dbReference type="InterPro" id="IPR043831">
    <property type="entry name" value="DUF5808"/>
</dbReference>
<evidence type="ECO:0000259" key="3">
    <source>
        <dbReference type="Pfam" id="PF19124"/>
    </source>
</evidence>
<feature type="domain" description="DUF1648" evidence="2">
    <location>
        <begin position="149"/>
        <end position="196"/>
    </location>
</feature>
<dbReference type="PANTHER" id="PTHR37810:SF9">
    <property type="entry name" value="MEMBRANE PROTEIN"/>
    <property type="match status" value="1"/>
</dbReference>
<sequence length="378" mass="43036">MKENLFLCIYLFFIFLLVLVINLLTPNFTRKEIVFGVRIPGDKTDSAEIKDIKRQFVKNNLMIGIPFILLFSFLNYEFPDVAVILFTVFAFVFINFLVYMISNRAVKALKLTGSWFQGKKQAVAVDIGYSRDKDKTLVSPWLFLIPIFIILINIILGYANYASLPHRVPTHWDFSGNVTGYQTKSIFLIWEMPFVQMAVTVIIFMTYKIIGWSKQQTNILNPEISVKKNRRFRKMWSIYTVFLAVVVDLLLTVGTIQIFGVIKISPLFVGIFIIAFVIFTILISLVISIKIGQGGSNIKIGEQGSGKVESEFTDKDDDEFWKLANTIYYNPEDPSIFVEKRFGVGWTVNAGRPGGMAIYIGLIVFIIAVIVFSILAEN</sequence>
<dbReference type="InterPro" id="IPR012867">
    <property type="entry name" value="DUF1648"/>
</dbReference>
<keyword evidence="1" id="KW-0472">Membrane</keyword>
<evidence type="ECO:0000259" key="2">
    <source>
        <dbReference type="Pfam" id="PF07853"/>
    </source>
</evidence>